<name>A0A2U3L1V7_9FIRM</name>
<dbReference type="PROSITE" id="PS51257">
    <property type="entry name" value="PROKAR_LIPOPROTEIN"/>
    <property type="match status" value="1"/>
</dbReference>
<protein>
    <submittedName>
        <fullName evidence="1">Putative lipoprotein</fullName>
    </submittedName>
</protein>
<evidence type="ECO:0000313" key="2">
    <source>
        <dbReference type="Proteomes" id="UP000238916"/>
    </source>
</evidence>
<accession>A0A2U3L1V7</accession>
<keyword evidence="1" id="KW-0449">Lipoprotein</keyword>
<dbReference type="Proteomes" id="UP000238916">
    <property type="component" value="Unassembled WGS sequence"/>
</dbReference>
<reference evidence="2" key="1">
    <citation type="submission" date="2018-02" db="EMBL/GenBank/DDBJ databases">
        <authorList>
            <person name="Hausmann B."/>
        </authorList>
    </citation>
    <scope>NUCLEOTIDE SEQUENCE [LARGE SCALE GENOMIC DNA]</scope>
    <source>
        <strain evidence="2">Peat soil MAG SbF1</strain>
    </source>
</reference>
<gene>
    <name evidence="1" type="ORF">SBF1_3410006</name>
</gene>
<sequence>MNKKILVSSIITVCFLLAGCAKEGMPQQTGQLSSAPVITSSVTSSEQLKSILAKYTTNQIVFFQDFSIGDNQNAAFAMAGCEVWYITSSDAQRLKSNIGFVPDDPSDAPVLWTVDGTKIFKCDVPGGSSSMSYAWYVKDGKPIELPYTGMNFSYFGNGQFTTMGESFDWVFTDGMAAGHTYKSYYLYWTADGLKEYGGLKITRQQLLKVKGARTVIDAITKSGHTIDEIYYRADNIININYHSGDKQNGNFDNVTLVYENNTITPELVYPGPNSSKTESLNEKNLSDFSYGGIYQAAFFPEIATYPDQFPMN</sequence>
<organism evidence="1 2">
    <name type="scientific">Candidatus Desulfosporosinus infrequens</name>
    <dbReference type="NCBI Taxonomy" id="2043169"/>
    <lineage>
        <taxon>Bacteria</taxon>
        <taxon>Bacillati</taxon>
        <taxon>Bacillota</taxon>
        <taxon>Clostridia</taxon>
        <taxon>Eubacteriales</taxon>
        <taxon>Desulfitobacteriaceae</taxon>
        <taxon>Desulfosporosinus</taxon>
    </lineage>
</organism>
<dbReference type="AlphaFoldDB" id="A0A2U3L1V7"/>
<proteinExistence type="predicted"/>
<dbReference type="EMBL" id="OMOF01000270">
    <property type="protein sequence ID" value="SPF45906.1"/>
    <property type="molecule type" value="Genomic_DNA"/>
</dbReference>
<dbReference type="OrthoDB" id="1998837at2"/>
<evidence type="ECO:0000313" key="1">
    <source>
        <dbReference type="EMBL" id="SPF45906.1"/>
    </source>
</evidence>